<reference evidence="3" key="1">
    <citation type="submission" date="2022-03" db="EMBL/GenBank/DDBJ databases">
        <title>Draft genome sequence of Aduncisulcus paluster, a free-living microaerophilic Fornicata.</title>
        <authorList>
            <person name="Yuyama I."/>
            <person name="Kume K."/>
            <person name="Tamura T."/>
            <person name="Inagaki Y."/>
            <person name="Hashimoto T."/>
        </authorList>
    </citation>
    <scope>NUCLEOTIDE SEQUENCE</scope>
    <source>
        <strain evidence="3">NY0171</strain>
    </source>
</reference>
<keyword evidence="4" id="KW-1185">Reference proteome</keyword>
<dbReference type="PANTHER" id="PTHR46211">
    <property type="entry name" value="GLYCEROPHOSPHORYL DIESTER PHOSPHODIESTERASE"/>
    <property type="match status" value="1"/>
</dbReference>
<dbReference type="SUPFAM" id="SSF51695">
    <property type="entry name" value="PLC-like phosphodiesterases"/>
    <property type="match status" value="1"/>
</dbReference>
<dbReference type="PANTHER" id="PTHR46211:SF14">
    <property type="entry name" value="GLYCEROPHOSPHODIESTER PHOSPHODIESTERASE"/>
    <property type="match status" value="1"/>
</dbReference>
<dbReference type="Pfam" id="PF03009">
    <property type="entry name" value="GDPD"/>
    <property type="match status" value="1"/>
</dbReference>
<evidence type="ECO:0000256" key="1">
    <source>
        <dbReference type="SAM" id="Phobius"/>
    </source>
</evidence>
<feature type="transmembrane region" description="Helical" evidence="1">
    <location>
        <begin position="255"/>
        <end position="273"/>
    </location>
</feature>
<gene>
    <name evidence="3" type="ORF">ADUPG1_013416</name>
</gene>
<dbReference type="InterPro" id="IPR030395">
    <property type="entry name" value="GP_PDE_dom"/>
</dbReference>
<sequence>MRVGDPNAPDENTAAALSESVKAGADAVEIDVRTTSDNVLVLLHDSTLDRTTTNCTGPVNDIRYADLQNCRTTHGYTIPTLAQAIDAVQNTVEELGNNDYVTIVLDTKESSEKYFNEIGDLLSSCGYPSRYFIGSFWHDYTMELGILAFPEGVTIQKLTKYPIADEDIATVSEMGARSYSVKISLLSDYLVTKLHRMGFSVWSWTITDDESAKRAIELGVDGLYSDVTSDTMKIVENMNMVEDQNLIGITKASIIIGYCGIGISLIGVLFFGLRKCSNKK</sequence>
<evidence type="ECO:0000259" key="2">
    <source>
        <dbReference type="PROSITE" id="PS51704"/>
    </source>
</evidence>
<evidence type="ECO:0000313" key="3">
    <source>
        <dbReference type="EMBL" id="GKT26607.1"/>
    </source>
</evidence>
<dbReference type="EMBL" id="BQXS01012666">
    <property type="protein sequence ID" value="GKT26607.1"/>
    <property type="molecule type" value="Genomic_DNA"/>
</dbReference>
<dbReference type="Proteomes" id="UP001057375">
    <property type="component" value="Unassembled WGS sequence"/>
</dbReference>
<dbReference type="InterPro" id="IPR017946">
    <property type="entry name" value="PLC-like_Pdiesterase_TIM-brl"/>
</dbReference>
<proteinExistence type="predicted"/>
<dbReference type="CDD" id="cd08556">
    <property type="entry name" value="GDPD"/>
    <property type="match status" value="1"/>
</dbReference>
<dbReference type="PROSITE" id="PS51704">
    <property type="entry name" value="GP_PDE"/>
    <property type="match status" value="1"/>
</dbReference>
<protein>
    <recommendedName>
        <fullName evidence="2">GP-PDE domain-containing protein</fullName>
    </recommendedName>
</protein>
<keyword evidence="1" id="KW-0472">Membrane</keyword>
<organism evidence="3 4">
    <name type="scientific">Aduncisulcus paluster</name>
    <dbReference type="NCBI Taxonomy" id="2918883"/>
    <lineage>
        <taxon>Eukaryota</taxon>
        <taxon>Metamonada</taxon>
        <taxon>Carpediemonas-like organisms</taxon>
        <taxon>Aduncisulcus</taxon>
    </lineage>
</organism>
<evidence type="ECO:0000313" key="4">
    <source>
        <dbReference type="Proteomes" id="UP001057375"/>
    </source>
</evidence>
<feature type="domain" description="GP-PDE" evidence="2">
    <location>
        <begin position="1"/>
        <end position="235"/>
    </location>
</feature>
<keyword evidence="1" id="KW-0812">Transmembrane</keyword>
<comment type="caution">
    <text evidence="3">The sequence shown here is derived from an EMBL/GenBank/DDBJ whole genome shotgun (WGS) entry which is preliminary data.</text>
</comment>
<name>A0ABQ5K2V2_9EUKA</name>
<dbReference type="Gene3D" id="3.20.20.190">
    <property type="entry name" value="Phosphatidylinositol (PI) phosphodiesterase"/>
    <property type="match status" value="1"/>
</dbReference>
<accession>A0ABQ5K2V2</accession>
<keyword evidence="1" id="KW-1133">Transmembrane helix</keyword>